<dbReference type="PRINTS" id="PR00368">
    <property type="entry name" value="FADPNR"/>
</dbReference>
<dbReference type="SUPFAM" id="SSF51905">
    <property type="entry name" value="FAD/NAD(P)-binding domain"/>
    <property type="match status" value="1"/>
</dbReference>
<dbReference type="Proteomes" id="UP001174694">
    <property type="component" value="Unassembled WGS sequence"/>
</dbReference>
<dbReference type="AlphaFoldDB" id="A0AA38VUF7"/>
<keyword evidence="3" id="KW-1185">Reference proteome</keyword>
<evidence type="ECO:0000259" key="1">
    <source>
        <dbReference type="Pfam" id="PF07992"/>
    </source>
</evidence>
<dbReference type="InterPro" id="IPR036188">
    <property type="entry name" value="FAD/NAD-bd_sf"/>
</dbReference>
<dbReference type="PANTHER" id="PTHR43735">
    <property type="entry name" value="APOPTOSIS-INDUCING FACTOR 1"/>
    <property type="match status" value="1"/>
</dbReference>
<accession>A0AA38VUF7</accession>
<reference evidence="2" key="1">
    <citation type="submission" date="2022-07" db="EMBL/GenBank/DDBJ databases">
        <title>Fungi with potential for degradation of polypropylene.</title>
        <authorList>
            <person name="Gostincar C."/>
        </authorList>
    </citation>
    <scope>NUCLEOTIDE SEQUENCE</scope>
    <source>
        <strain evidence="2">EXF-13308</strain>
    </source>
</reference>
<dbReference type="GO" id="GO:0005737">
    <property type="term" value="C:cytoplasm"/>
    <property type="evidence" value="ECO:0007669"/>
    <property type="project" value="TreeGrafter"/>
</dbReference>
<dbReference type="PRINTS" id="PR00469">
    <property type="entry name" value="PNDRDTASEII"/>
</dbReference>
<organism evidence="2 3">
    <name type="scientific">Pleurostoma richardsiae</name>
    <dbReference type="NCBI Taxonomy" id="41990"/>
    <lineage>
        <taxon>Eukaryota</taxon>
        <taxon>Fungi</taxon>
        <taxon>Dikarya</taxon>
        <taxon>Ascomycota</taxon>
        <taxon>Pezizomycotina</taxon>
        <taxon>Sordariomycetes</taxon>
        <taxon>Sordariomycetidae</taxon>
        <taxon>Calosphaeriales</taxon>
        <taxon>Pleurostomataceae</taxon>
        <taxon>Pleurostoma</taxon>
    </lineage>
</organism>
<dbReference type="InterPro" id="IPR023753">
    <property type="entry name" value="FAD/NAD-binding_dom"/>
</dbReference>
<dbReference type="PANTHER" id="PTHR43735:SF5">
    <property type="entry name" value="FAD_NAD(P)-BINDING DOMAIN-CONTAINING PROTEIN"/>
    <property type="match status" value="1"/>
</dbReference>
<dbReference type="Pfam" id="PF07992">
    <property type="entry name" value="Pyr_redox_2"/>
    <property type="match status" value="1"/>
</dbReference>
<protein>
    <submittedName>
        <fullName evidence="2">Apoptosis-inducing factor 2</fullName>
    </submittedName>
</protein>
<name>A0AA38VUF7_9PEZI</name>
<gene>
    <name evidence="2" type="ORF">NKR23_g5200</name>
</gene>
<feature type="domain" description="FAD/NAD(P)-binding" evidence="1">
    <location>
        <begin position="50"/>
        <end position="342"/>
    </location>
</feature>
<dbReference type="GO" id="GO:0004174">
    <property type="term" value="F:electron-transferring-flavoprotein dehydrogenase activity"/>
    <property type="evidence" value="ECO:0007669"/>
    <property type="project" value="TreeGrafter"/>
</dbReference>
<proteinExistence type="predicted"/>
<dbReference type="EMBL" id="JANBVO010000013">
    <property type="protein sequence ID" value="KAJ9148353.1"/>
    <property type="molecule type" value="Genomic_DNA"/>
</dbReference>
<dbReference type="GO" id="GO:0050660">
    <property type="term" value="F:flavin adenine dinucleotide binding"/>
    <property type="evidence" value="ECO:0007669"/>
    <property type="project" value="TreeGrafter"/>
</dbReference>
<evidence type="ECO:0000313" key="3">
    <source>
        <dbReference type="Proteomes" id="UP001174694"/>
    </source>
</evidence>
<dbReference type="Gene3D" id="3.50.50.100">
    <property type="match status" value="1"/>
</dbReference>
<comment type="caution">
    <text evidence="2">The sequence shown here is derived from an EMBL/GenBank/DDBJ whole genome shotgun (WGS) entry which is preliminary data.</text>
</comment>
<sequence>MLERAKSALLFTRLVIYAFKLAFVHLRRAASAKLASLTARGDPATPRTRNIVIVGANYAGYHAARLISTGLPRGSPFRVVVVEPNDHFNFTWVLPRFCVVQDHEHKAFIPYVGYLSAAPAGAVRWVRDRVAAVGRTSVRLRDSGEEVPYEFLVVATGSEVAEGLPSRVGAETKAEGVELLRAVQRRIKAARKVVVAGGGAAGVELATDAKSAYPDKPVVLVHSRKDVMNRFGPGLHKAALEGLERLVVEVILEEKVASHNDDEGFVTLSSGRKVDCDCYINCTGQAPASGIISDIAPAAIGSNGKISVKSTLQIADDALPNVYVCGDVAETHTTNPNARSAMSQAETVADNIVLAARGRKPHHTYAPQFGEGVIKLTLGLDRSVVHFWDGKSEFMYSSQEKDLALMCDGAWKHMGATPFEDPGDIEWMREVANPAHAAGAKAGEVPV</sequence>
<evidence type="ECO:0000313" key="2">
    <source>
        <dbReference type="EMBL" id="KAJ9148353.1"/>
    </source>
</evidence>